<dbReference type="OrthoDB" id="48988at2759"/>
<evidence type="ECO:0000259" key="2">
    <source>
        <dbReference type="Pfam" id="PF00248"/>
    </source>
</evidence>
<organism evidence="3 4">
    <name type="scientific">Zasmidium cellare ATCC 36951</name>
    <dbReference type="NCBI Taxonomy" id="1080233"/>
    <lineage>
        <taxon>Eukaryota</taxon>
        <taxon>Fungi</taxon>
        <taxon>Dikarya</taxon>
        <taxon>Ascomycota</taxon>
        <taxon>Pezizomycotina</taxon>
        <taxon>Dothideomycetes</taxon>
        <taxon>Dothideomycetidae</taxon>
        <taxon>Mycosphaerellales</taxon>
        <taxon>Mycosphaerellaceae</taxon>
        <taxon>Zasmidium</taxon>
    </lineage>
</organism>
<name>A0A6A6CJM5_ZASCE</name>
<dbReference type="InterPro" id="IPR023210">
    <property type="entry name" value="NADP_OxRdtase_dom"/>
</dbReference>
<protein>
    <recommendedName>
        <fullName evidence="2">NADP-dependent oxidoreductase domain-containing protein</fullName>
    </recommendedName>
</protein>
<sequence>MPPTVIFGDIRGLDLKDLEPVLHKHGISHLDSAAVYQAGASETSLGEARMGERFTIDTKILSSRDSDGTLTPEKIEESSKKSLERLGMNKVNILYTHAPDFATPIEQQAKAFNDVHEKGRFSELGLCNTLPDMVQEWLDIAKAKGYIKPTWFQGQYNLAVRNYEEVLFPLLRAEGIHFAAYSPLGGGFLNGNLRPDKTTGTRFISHAAAAMSRTFYDRPALHEYYDKILDLSEKANLSTGEVSLRWIVHHSALRDDDVLILGASRISQLEQSLDSIRKGPLDGKLAQELNSLWTPELQEATLDIVDWHPKK</sequence>
<dbReference type="Pfam" id="PF00248">
    <property type="entry name" value="Aldo_ket_red"/>
    <property type="match status" value="1"/>
</dbReference>
<keyword evidence="4" id="KW-1185">Reference proteome</keyword>
<dbReference type="GeneID" id="54560108"/>
<accession>A0A6A6CJM5</accession>
<dbReference type="AlphaFoldDB" id="A0A6A6CJM5"/>
<dbReference type="Proteomes" id="UP000799537">
    <property type="component" value="Unassembled WGS sequence"/>
</dbReference>
<evidence type="ECO:0000313" key="3">
    <source>
        <dbReference type="EMBL" id="KAF2166350.1"/>
    </source>
</evidence>
<dbReference type="PANTHER" id="PTHR43364">
    <property type="entry name" value="NADH-SPECIFIC METHYLGLYOXAL REDUCTASE-RELATED"/>
    <property type="match status" value="1"/>
</dbReference>
<dbReference type="Gene3D" id="3.20.20.100">
    <property type="entry name" value="NADP-dependent oxidoreductase domain"/>
    <property type="match status" value="1"/>
</dbReference>
<dbReference type="RefSeq" id="XP_033667239.1">
    <property type="nucleotide sequence ID" value="XM_033806836.1"/>
</dbReference>
<proteinExistence type="predicted"/>
<dbReference type="GO" id="GO:0016491">
    <property type="term" value="F:oxidoreductase activity"/>
    <property type="evidence" value="ECO:0007669"/>
    <property type="project" value="UniProtKB-KW"/>
</dbReference>
<gene>
    <name evidence="3" type="ORF">M409DRAFT_23541</name>
</gene>
<dbReference type="SUPFAM" id="SSF51430">
    <property type="entry name" value="NAD(P)-linked oxidoreductase"/>
    <property type="match status" value="1"/>
</dbReference>
<reference evidence="3" key="1">
    <citation type="journal article" date="2020" name="Stud. Mycol.">
        <title>101 Dothideomycetes genomes: a test case for predicting lifestyles and emergence of pathogens.</title>
        <authorList>
            <person name="Haridas S."/>
            <person name="Albert R."/>
            <person name="Binder M."/>
            <person name="Bloem J."/>
            <person name="Labutti K."/>
            <person name="Salamov A."/>
            <person name="Andreopoulos B."/>
            <person name="Baker S."/>
            <person name="Barry K."/>
            <person name="Bills G."/>
            <person name="Bluhm B."/>
            <person name="Cannon C."/>
            <person name="Castanera R."/>
            <person name="Culley D."/>
            <person name="Daum C."/>
            <person name="Ezra D."/>
            <person name="Gonzalez J."/>
            <person name="Henrissat B."/>
            <person name="Kuo A."/>
            <person name="Liang C."/>
            <person name="Lipzen A."/>
            <person name="Lutzoni F."/>
            <person name="Magnuson J."/>
            <person name="Mondo S."/>
            <person name="Nolan M."/>
            <person name="Ohm R."/>
            <person name="Pangilinan J."/>
            <person name="Park H.-J."/>
            <person name="Ramirez L."/>
            <person name="Alfaro M."/>
            <person name="Sun H."/>
            <person name="Tritt A."/>
            <person name="Yoshinaga Y."/>
            <person name="Zwiers L.-H."/>
            <person name="Turgeon B."/>
            <person name="Goodwin S."/>
            <person name="Spatafora J."/>
            <person name="Crous P."/>
            <person name="Grigoriev I."/>
        </authorList>
    </citation>
    <scope>NUCLEOTIDE SEQUENCE</scope>
    <source>
        <strain evidence="3">ATCC 36951</strain>
    </source>
</reference>
<dbReference type="PANTHER" id="PTHR43364:SF4">
    <property type="entry name" value="NAD(P)-LINKED OXIDOREDUCTASE SUPERFAMILY PROTEIN"/>
    <property type="match status" value="1"/>
</dbReference>
<evidence type="ECO:0000313" key="4">
    <source>
        <dbReference type="Proteomes" id="UP000799537"/>
    </source>
</evidence>
<dbReference type="EMBL" id="ML993597">
    <property type="protein sequence ID" value="KAF2166350.1"/>
    <property type="molecule type" value="Genomic_DNA"/>
</dbReference>
<keyword evidence="1" id="KW-0560">Oxidoreductase</keyword>
<dbReference type="InterPro" id="IPR036812">
    <property type="entry name" value="NAD(P)_OxRdtase_dom_sf"/>
</dbReference>
<feature type="domain" description="NADP-dependent oxidoreductase" evidence="2">
    <location>
        <begin position="19"/>
        <end position="292"/>
    </location>
</feature>
<evidence type="ECO:0000256" key="1">
    <source>
        <dbReference type="ARBA" id="ARBA00023002"/>
    </source>
</evidence>
<dbReference type="InterPro" id="IPR050523">
    <property type="entry name" value="AKR_Detox_Biosynth"/>
</dbReference>